<dbReference type="PANTHER" id="PTHR31966">
    <property type="entry name" value="OS01G0783500 PROTEIN"/>
    <property type="match status" value="1"/>
</dbReference>
<dbReference type="InterPro" id="IPR006016">
    <property type="entry name" value="UspA"/>
</dbReference>
<dbReference type="PANTHER" id="PTHR31966:SF27">
    <property type="entry name" value="OS01G0783500 PROTEIN"/>
    <property type="match status" value="1"/>
</dbReference>
<evidence type="ECO:0000256" key="1">
    <source>
        <dbReference type="SAM" id="MobiDB-lite"/>
    </source>
</evidence>
<feature type="domain" description="UspA" evidence="2">
    <location>
        <begin position="151"/>
        <end position="218"/>
    </location>
</feature>
<dbReference type="SUPFAM" id="SSF52402">
    <property type="entry name" value="Adenine nucleotide alpha hydrolases-like"/>
    <property type="match status" value="1"/>
</dbReference>
<dbReference type="Gramene" id="Zm00001eb221730_T001">
    <property type="protein sequence ID" value="Zm00001eb221730_P001"/>
    <property type="gene ID" value="Zm00001eb221730"/>
</dbReference>
<feature type="compositionally biased region" description="Basic and acidic residues" evidence="1">
    <location>
        <begin position="69"/>
        <end position="82"/>
    </location>
</feature>
<dbReference type="AlphaFoldDB" id="A0A804PAS5"/>
<feature type="region of interest" description="Disordered" evidence="1">
    <location>
        <begin position="61"/>
        <end position="82"/>
    </location>
</feature>
<proteinExistence type="predicted"/>
<name>A0A804PAS5_MAIZE</name>
<dbReference type="InParanoid" id="A0A804PAS5"/>
<dbReference type="InterPro" id="IPR044162">
    <property type="entry name" value="PHOS32/34"/>
</dbReference>
<dbReference type="Pfam" id="PF00582">
    <property type="entry name" value="Usp"/>
    <property type="match status" value="1"/>
</dbReference>
<protein>
    <recommendedName>
        <fullName evidence="2">UspA domain-containing protein</fullName>
    </recommendedName>
</protein>
<evidence type="ECO:0000259" key="2">
    <source>
        <dbReference type="Pfam" id="PF00582"/>
    </source>
</evidence>
<dbReference type="Proteomes" id="UP000007305">
    <property type="component" value="Chromosome 5"/>
</dbReference>
<evidence type="ECO:0000313" key="3">
    <source>
        <dbReference type="EnsemblPlants" id="Zm00001eb221730_P001"/>
    </source>
</evidence>
<sequence>MGLRELSRGVARALPHLDAREMGLRHRAPWIQSLAGDLGEVAAVGSRLEAAAAMGLETERRASGGLCPPRREPDGRRGSRERKSIGCLEETWRRRWGYRLLEERDDGQALHQCRHPSLGAALRSSAGGCDPALLPALLLLLAGRDQPGPHHRIAIAVDLFDESAFTVKWAVQNYLRPGDAVVLLHVRPTSVLYGADWGSILVSIADEADAAEDTAASLLDVGEDAEGDDHGGGRPPPGGKDEPPGGPGQLVWVGGGW</sequence>
<dbReference type="EnsemblPlants" id="Zm00001eb221730_T001">
    <property type="protein sequence ID" value="Zm00001eb221730_P001"/>
    <property type="gene ID" value="Zm00001eb221730"/>
</dbReference>
<reference evidence="3" key="2">
    <citation type="submission" date="2019-07" db="EMBL/GenBank/DDBJ databases">
        <authorList>
            <person name="Seetharam A."/>
            <person name="Woodhouse M."/>
            <person name="Cannon E."/>
        </authorList>
    </citation>
    <scope>NUCLEOTIDE SEQUENCE [LARGE SCALE GENOMIC DNA]</scope>
    <source>
        <strain evidence="3">cv. B73</strain>
    </source>
</reference>
<feature type="region of interest" description="Disordered" evidence="1">
    <location>
        <begin position="222"/>
        <end position="257"/>
    </location>
</feature>
<reference evidence="4" key="1">
    <citation type="journal article" date="2009" name="Science">
        <title>The B73 maize genome: complexity, diversity, and dynamics.</title>
        <authorList>
            <person name="Schnable P.S."/>
            <person name="Ware D."/>
            <person name="Fulton R.S."/>
            <person name="Stein J.C."/>
            <person name="Wei F."/>
            <person name="Pasternak S."/>
            <person name="Liang C."/>
            <person name="Zhang J."/>
            <person name="Fulton L."/>
            <person name="Graves T.A."/>
            <person name="Minx P."/>
            <person name="Reily A.D."/>
            <person name="Courtney L."/>
            <person name="Kruchowski S.S."/>
            <person name="Tomlinson C."/>
            <person name="Strong C."/>
            <person name="Delehaunty K."/>
            <person name="Fronick C."/>
            <person name="Courtney B."/>
            <person name="Rock S.M."/>
            <person name="Belter E."/>
            <person name="Du F."/>
            <person name="Kim K."/>
            <person name="Abbott R.M."/>
            <person name="Cotton M."/>
            <person name="Levy A."/>
            <person name="Marchetto P."/>
            <person name="Ochoa K."/>
            <person name="Jackson S.M."/>
            <person name="Gillam B."/>
            <person name="Chen W."/>
            <person name="Yan L."/>
            <person name="Higginbotham J."/>
            <person name="Cardenas M."/>
            <person name="Waligorski J."/>
            <person name="Applebaum E."/>
            <person name="Phelps L."/>
            <person name="Falcone J."/>
            <person name="Kanchi K."/>
            <person name="Thane T."/>
            <person name="Scimone A."/>
            <person name="Thane N."/>
            <person name="Henke J."/>
            <person name="Wang T."/>
            <person name="Ruppert J."/>
            <person name="Shah N."/>
            <person name="Rotter K."/>
            <person name="Hodges J."/>
            <person name="Ingenthron E."/>
            <person name="Cordes M."/>
            <person name="Kohlberg S."/>
            <person name="Sgro J."/>
            <person name="Delgado B."/>
            <person name="Mead K."/>
            <person name="Chinwalla A."/>
            <person name="Leonard S."/>
            <person name="Crouse K."/>
            <person name="Collura K."/>
            <person name="Kudrna D."/>
            <person name="Currie J."/>
            <person name="He R."/>
            <person name="Angelova A."/>
            <person name="Rajasekar S."/>
            <person name="Mueller T."/>
            <person name="Lomeli R."/>
            <person name="Scara G."/>
            <person name="Ko A."/>
            <person name="Delaney K."/>
            <person name="Wissotski M."/>
            <person name="Lopez G."/>
            <person name="Campos D."/>
            <person name="Braidotti M."/>
            <person name="Ashley E."/>
            <person name="Golser W."/>
            <person name="Kim H."/>
            <person name="Lee S."/>
            <person name="Lin J."/>
            <person name="Dujmic Z."/>
            <person name="Kim W."/>
            <person name="Talag J."/>
            <person name="Zuccolo A."/>
            <person name="Fan C."/>
            <person name="Sebastian A."/>
            <person name="Kramer M."/>
            <person name="Spiegel L."/>
            <person name="Nascimento L."/>
            <person name="Zutavern T."/>
            <person name="Miller B."/>
            <person name="Ambroise C."/>
            <person name="Muller S."/>
            <person name="Spooner W."/>
            <person name="Narechania A."/>
            <person name="Ren L."/>
            <person name="Wei S."/>
            <person name="Kumari S."/>
            <person name="Faga B."/>
            <person name="Levy M.J."/>
            <person name="McMahan L."/>
            <person name="Van Buren P."/>
            <person name="Vaughn M.W."/>
            <person name="Ying K."/>
            <person name="Yeh C.-T."/>
            <person name="Emrich S.J."/>
            <person name="Jia Y."/>
            <person name="Kalyanaraman A."/>
            <person name="Hsia A.-P."/>
            <person name="Barbazuk W.B."/>
            <person name="Baucom R.S."/>
            <person name="Brutnell T.P."/>
            <person name="Carpita N.C."/>
            <person name="Chaparro C."/>
            <person name="Chia J.-M."/>
            <person name="Deragon J.-M."/>
            <person name="Estill J.C."/>
            <person name="Fu Y."/>
            <person name="Jeddeloh J.A."/>
            <person name="Han Y."/>
            <person name="Lee H."/>
            <person name="Li P."/>
            <person name="Lisch D.R."/>
            <person name="Liu S."/>
            <person name="Liu Z."/>
            <person name="Nagel D.H."/>
            <person name="McCann M.C."/>
            <person name="SanMiguel P."/>
            <person name="Myers A.M."/>
            <person name="Nettleton D."/>
            <person name="Nguyen J."/>
            <person name="Penning B.W."/>
            <person name="Ponnala L."/>
            <person name="Schneider K.L."/>
            <person name="Schwartz D.C."/>
            <person name="Sharma A."/>
            <person name="Soderlund C."/>
            <person name="Springer N.M."/>
            <person name="Sun Q."/>
            <person name="Wang H."/>
            <person name="Waterman M."/>
            <person name="Westerman R."/>
            <person name="Wolfgruber T.K."/>
            <person name="Yang L."/>
            <person name="Yu Y."/>
            <person name="Zhang L."/>
            <person name="Zhou S."/>
            <person name="Zhu Q."/>
            <person name="Bennetzen J.L."/>
            <person name="Dawe R.K."/>
            <person name="Jiang J."/>
            <person name="Jiang N."/>
            <person name="Presting G.G."/>
            <person name="Wessler S.R."/>
            <person name="Aluru S."/>
            <person name="Martienssen R.A."/>
            <person name="Clifton S.W."/>
            <person name="McCombie W.R."/>
            <person name="Wing R.A."/>
            <person name="Wilson R.K."/>
        </authorList>
    </citation>
    <scope>NUCLEOTIDE SEQUENCE [LARGE SCALE GENOMIC DNA]</scope>
    <source>
        <strain evidence="4">cv. B73</strain>
    </source>
</reference>
<keyword evidence="4" id="KW-1185">Reference proteome</keyword>
<reference evidence="3" key="3">
    <citation type="submission" date="2021-05" db="UniProtKB">
        <authorList>
            <consortium name="EnsemblPlants"/>
        </authorList>
    </citation>
    <scope>IDENTIFICATION</scope>
    <source>
        <strain evidence="3">cv. B73</strain>
    </source>
</reference>
<evidence type="ECO:0000313" key="4">
    <source>
        <dbReference type="Proteomes" id="UP000007305"/>
    </source>
</evidence>
<organism evidence="3 4">
    <name type="scientific">Zea mays</name>
    <name type="common">Maize</name>
    <dbReference type="NCBI Taxonomy" id="4577"/>
    <lineage>
        <taxon>Eukaryota</taxon>
        <taxon>Viridiplantae</taxon>
        <taxon>Streptophyta</taxon>
        <taxon>Embryophyta</taxon>
        <taxon>Tracheophyta</taxon>
        <taxon>Spermatophyta</taxon>
        <taxon>Magnoliopsida</taxon>
        <taxon>Liliopsida</taxon>
        <taxon>Poales</taxon>
        <taxon>Poaceae</taxon>
        <taxon>PACMAD clade</taxon>
        <taxon>Panicoideae</taxon>
        <taxon>Andropogonodae</taxon>
        <taxon>Andropogoneae</taxon>
        <taxon>Tripsacinae</taxon>
        <taxon>Zea</taxon>
    </lineage>
</organism>
<dbReference type="Gene3D" id="3.40.50.12370">
    <property type="match status" value="1"/>
</dbReference>
<accession>A0A804PAS5</accession>